<reference evidence="1 2" key="1">
    <citation type="submission" date="2012-10" db="EMBL/GenBank/DDBJ databases">
        <title>Genome assembly of Amycolatopsis azurea DSM 43854.</title>
        <authorList>
            <person name="Khatri I."/>
            <person name="Kaur I."/>
            <person name="Subramanian S."/>
            <person name="Mayilraj S."/>
        </authorList>
    </citation>
    <scope>NUCLEOTIDE SEQUENCE [LARGE SCALE GENOMIC DNA]</scope>
    <source>
        <strain evidence="1 2">DSM 43854</strain>
    </source>
</reference>
<organism evidence="1 2">
    <name type="scientific">Amycolatopsis azurea DSM 43854</name>
    <dbReference type="NCBI Taxonomy" id="1238180"/>
    <lineage>
        <taxon>Bacteria</taxon>
        <taxon>Bacillati</taxon>
        <taxon>Actinomycetota</taxon>
        <taxon>Actinomycetes</taxon>
        <taxon>Pseudonocardiales</taxon>
        <taxon>Pseudonocardiaceae</taxon>
        <taxon>Amycolatopsis</taxon>
    </lineage>
</organism>
<accession>M2PXY2</accession>
<dbReference type="Proteomes" id="UP000014137">
    <property type="component" value="Unassembled WGS sequence"/>
</dbReference>
<protein>
    <submittedName>
        <fullName evidence="1">Uncharacterized protein</fullName>
    </submittedName>
</protein>
<gene>
    <name evidence="1" type="ORF">C791_5540</name>
</gene>
<evidence type="ECO:0000313" key="1">
    <source>
        <dbReference type="EMBL" id="EMD24520.1"/>
    </source>
</evidence>
<dbReference type="PATRIC" id="fig|1238180.3.peg.5456"/>
<dbReference type="AlphaFoldDB" id="M2PXY2"/>
<sequence length="39" mass="4555">MRIPPPRHPCGCGHCSRWSERDLRCRSVGRGVLPKVWLR</sequence>
<proteinExistence type="predicted"/>
<comment type="caution">
    <text evidence="1">The sequence shown here is derived from an EMBL/GenBank/DDBJ whole genome shotgun (WGS) entry which is preliminary data.</text>
</comment>
<name>M2PXY2_9PSEU</name>
<evidence type="ECO:0000313" key="2">
    <source>
        <dbReference type="Proteomes" id="UP000014137"/>
    </source>
</evidence>
<dbReference type="EMBL" id="ANMG01000055">
    <property type="protein sequence ID" value="EMD24520.1"/>
    <property type="molecule type" value="Genomic_DNA"/>
</dbReference>